<evidence type="ECO:0000256" key="3">
    <source>
        <dbReference type="ARBA" id="ARBA00022692"/>
    </source>
</evidence>
<feature type="transmembrane region" description="Helical" evidence="6">
    <location>
        <begin position="212"/>
        <end position="238"/>
    </location>
</feature>
<reference evidence="10" key="1">
    <citation type="submission" date="2017-01" db="EMBL/GenBank/DDBJ databases">
        <title>Comparative genomics of anhydrobiosis in the tardigrade Hypsibius dujardini.</title>
        <authorList>
            <person name="Yoshida Y."/>
            <person name="Koutsovoulos G."/>
            <person name="Laetsch D."/>
            <person name="Stevens L."/>
            <person name="Kumar S."/>
            <person name="Horikawa D."/>
            <person name="Ishino K."/>
            <person name="Komine S."/>
            <person name="Tomita M."/>
            <person name="Blaxter M."/>
            <person name="Arakawa K."/>
        </authorList>
    </citation>
    <scope>NUCLEOTIDE SEQUENCE [LARGE SCALE GENOMIC DNA]</scope>
    <source>
        <strain evidence="10">Z151</strain>
    </source>
</reference>
<keyword evidence="2" id="KW-0813">Transport</keyword>
<evidence type="ECO:0000259" key="8">
    <source>
        <dbReference type="Pfam" id="PF19055"/>
    </source>
</evidence>
<keyword evidence="5 6" id="KW-0472">Membrane</keyword>
<dbReference type="InterPro" id="IPR043926">
    <property type="entry name" value="ABCG_dom"/>
</dbReference>
<keyword evidence="10" id="KW-1185">Reference proteome</keyword>
<dbReference type="SUPFAM" id="SSF52540">
    <property type="entry name" value="P-loop containing nucleoside triphosphate hydrolases"/>
    <property type="match status" value="1"/>
</dbReference>
<dbReference type="InterPro" id="IPR013525">
    <property type="entry name" value="ABC2_TM"/>
</dbReference>
<evidence type="ECO:0000259" key="7">
    <source>
        <dbReference type="Pfam" id="PF01061"/>
    </source>
</evidence>
<feature type="transmembrane region" description="Helical" evidence="6">
    <location>
        <begin position="137"/>
        <end position="156"/>
    </location>
</feature>
<feature type="transmembrane region" description="Helical" evidence="6">
    <location>
        <begin position="168"/>
        <end position="191"/>
    </location>
</feature>
<feature type="transmembrane region" description="Helical" evidence="6">
    <location>
        <begin position="244"/>
        <end position="264"/>
    </location>
</feature>
<gene>
    <name evidence="9" type="ORF">BV898_08833</name>
</gene>
<evidence type="ECO:0000313" key="10">
    <source>
        <dbReference type="Proteomes" id="UP000192578"/>
    </source>
</evidence>
<dbReference type="InterPro" id="IPR027417">
    <property type="entry name" value="P-loop_NTPase"/>
</dbReference>
<comment type="caution">
    <text evidence="9">The sequence shown here is derived from an EMBL/GenBank/DDBJ whole genome shotgun (WGS) entry which is preliminary data.</text>
</comment>
<name>A0A1W0WPI1_HYPEX</name>
<dbReference type="PANTHER" id="PTHR48041:SF139">
    <property type="entry name" value="PROTEIN SCARLET"/>
    <property type="match status" value="1"/>
</dbReference>
<feature type="domain" description="ABC transporter family G" evidence="8">
    <location>
        <begin position="24"/>
        <end position="81"/>
    </location>
</feature>
<feature type="transmembrane region" description="Helical" evidence="6">
    <location>
        <begin position="329"/>
        <end position="349"/>
    </location>
</feature>
<protein>
    <submittedName>
        <fullName evidence="9">Protein white</fullName>
    </submittedName>
</protein>
<dbReference type="PANTHER" id="PTHR48041">
    <property type="entry name" value="ABC TRANSPORTER G FAMILY MEMBER 28"/>
    <property type="match status" value="1"/>
</dbReference>
<dbReference type="GO" id="GO:0140359">
    <property type="term" value="F:ABC-type transporter activity"/>
    <property type="evidence" value="ECO:0007669"/>
    <property type="project" value="InterPro"/>
</dbReference>
<accession>A0A1W0WPI1</accession>
<evidence type="ECO:0000256" key="4">
    <source>
        <dbReference type="ARBA" id="ARBA00022989"/>
    </source>
</evidence>
<dbReference type="OrthoDB" id="66620at2759"/>
<sequence length="354" mass="40176">MAQNVVGVLKDMAARGKTVLVTIHQPSSEVFAMFDRLLLMSEGRVAYLGRADQAKDFLSRLGYPCPPNFNPADHYIHRLAIVPGKEVECRQRAQLVCDTFAESKRGKNIAEVTQKMTQDNDLKPVLMKKRSAYKASWIKQFRATIFIALLLVLIYLKQELTAEGAVNINGAIFLFLTNMTFGNLFAVITFLPRTTHIPTRALQRMYRVDVYYICKVLVDVPTFIVLPMVFITIAYWMIGMYPDVTAFFIAAAIIVLVTNAAVSFGGTVPKYFLWLAYISWFKYGNEALAVNQWRHISHINCTTSVSCPRDGQAVLRQLNFHEDNLNFDIVMLFVLIVAFRVLAFIALAIRARRK</sequence>
<keyword evidence="3 6" id="KW-0812">Transmembrane</keyword>
<feature type="domain" description="ABC-2 type transporter transmembrane" evidence="7">
    <location>
        <begin position="138"/>
        <end position="265"/>
    </location>
</feature>
<evidence type="ECO:0000256" key="1">
    <source>
        <dbReference type="ARBA" id="ARBA00004141"/>
    </source>
</evidence>
<dbReference type="GO" id="GO:0005886">
    <property type="term" value="C:plasma membrane"/>
    <property type="evidence" value="ECO:0007669"/>
    <property type="project" value="TreeGrafter"/>
</dbReference>
<evidence type="ECO:0000256" key="6">
    <source>
        <dbReference type="SAM" id="Phobius"/>
    </source>
</evidence>
<proteinExistence type="predicted"/>
<organism evidence="9 10">
    <name type="scientific">Hypsibius exemplaris</name>
    <name type="common">Freshwater tardigrade</name>
    <dbReference type="NCBI Taxonomy" id="2072580"/>
    <lineage>
        <taxon>Eukaryota</taxon>
        <taxon>Metazoa</taxon>
        <taxon>Ecdysozoa</taxon>
        <taxon>Tardigrada</taxon>
        <taxon>Eutardigrada</taxon>
        <taxon>Parachela</taxon>
        <taxon>Hypsibioidea</taxon>
        <taxon>Hypsibiidae</taxon>
        <taxon>Hypsibius</taxon>
    </lineage>
</organism>
<dbReference type="EMBL" id="MTYJ01000066">
    <property type="protein sequence ID" value="OQV17116.1"/>
    <property type="molecule type" value="Genomic_DNA"/>
</dbReference>
<dbReference type="Pfam" id="PF01061">
    <property type="entry name" value="ABC2_membrane"/>
    <property type="match status" value="1"/>
</dbReference>
<evidence type="ECO:0000313" key="9">
    <source>
        <dbReference type="EMBL" id="OQV17116.1"/>
    </source>
</evidence>
<feature type="transmembrane region" description="Helical" evidence="6">
    <location>
        <begin position="271"/>
        <end position="290"/>
    </location>
</feature>
<dbReference type="AlphaFoldDB" id="A0A1W0WPI1"/>
<dbReference type="Pfam" id="PF19055">
    <property type="entry name" value="ABC2_membrane_7"/>
    <property type="match status" value="1"/>
</dbReference>
<keyword evidence="4 6" id="KW-1133">Transmembrane helix</keyword>
<dbReference type="Gene3D" id="3.40.50.300">
    <property type="entry name" value="P-loop containing nucleotide triphosphate hydrolases"/>
    <property type="match status" value="1"/>
</dbReference>
<dbReference type="InterPro" id="IPR050352">
    <property type="entry name" value="ABCG_transporters"/>
</dbReference>
<dbReference type="Proteomes" id="UP000192578">
    <property type="component" value="Unassembled WGS sequence"/>
</dbReference>
<comment type="subcellular location">
    <subcellularLocation>
        <location evidence="1">Membrane</location>
        <topology evidence="1">Multi-pass membrane protein</topology>
    </subcellularLocation>
</comment>
<evidence type="ECO:0000256" key="5">
    <source>
        <dbReference type="ARBA" id="ARBA00023136"/>
    </source>
</evidence>
<evidence type="ECO:0000256" key="2">
    <source>
        <dbReference type="ARBA" id="ARBA00022448"/>
    </source>
</evidence>